<protein>
    <submittedName>
        <fullName evidence="2">Uncharacterized protein</fullName>
    </submittedName>
</protein>
<feature type="region of interest" description="Disordered" evidence="1">
    <location>
        <begin position="95"/>
        <end position="132"/>
    </location>
</feature>
<reference evidence="2" key="1">
    <citation type="submission" date="2023-06" db="EMBL/GenBank/DDBJ databases">
        <title>Genome-scale phylogeny and comparative genomics of the fungal order Sordariales.</title>
        <authorList>
            <consortium name="Lawrence Berkeley National Laboratory"/>
            <person name="Hensen N."/>
            <person name="Bonometti L."/>
            <person name="Westerberg I."/>
            <person name="Brannstrom I.O."/>
            <person name="Guillou S."/>
            <person name="Cros-Aarteil S."/>
            <person name="Calhoun S."/>
            <person name="Haridas S."/>
            <person name="Kuo A."/>
            <person name="Mondo S."/>
            <person name="Pangilinan J."/>
            <person name="Riley R."/>
            <person name="LaButti K."/>
            <person name="Andreopoulos B."/>
            <person name="Lipzen A."/>
            <person name="Chen C."/>
            <person name="Yanf M."/>
            <person name="Daum C."/>
            <person name="Ng V."/>
            <person name="Clum A."/>
            <person name="Steindorff A."/>
            <person name="Ohm R."/>
            <person name="Martin F."/>
            <person name="Silar P."/>
            <person name="Natvig D."/>
            <person name="Lalanne C."/>
            <person name="Gautier V."/>
            <person name="Ament-velasquez S.L."/>
            <person name="Kruys A."/>
            <person name="Hutchinson M.I."/>
            <person name="Powell A.J."/>
            <person name="Barry K."/>
            <person name="Miller A.N."/>
            <person name="Grigoriev I.V."/>
            <person name="Debuchy R."/>
            <person name="Gladieux P."/>
            <person name="Thoren M.H."/>
            <person name="Johannesson H."/>
        </authorList>
    </citation>
    <scope>NUCLEOTIDE SEQUENCE</scope>
    <source>
        <strain evidence="2">SMH3187-1</strain>
    </source>
</reference>
<gene>
    <name evidence="2" type="ORF">B0T18DRAFT_316489</name>
</gene>
<comment type="caution">
    <text evidence="2">The sequence shown here is derived from an EMBL/GenBank/DDBJ whole genome shotgun (WGS) entry which is preliminary data.</text>
</comment>
<dbReference type="Proteomes" id="UP001172155">
    <property type="component" value="Unassembled WGS sequence"/>
</dbReference>
<proteinExistence type="predicted"/>
<sequence>MTSQNPATPIKVPASAANYTMATLDPELRTQINQALIDDGLVTKIQDHLLHSLHAHPANWPTAVENHAIALLRSGEVTTFPALLRRVIEDVRRDTSLAPTTNGAEANGKKSNGTPAPAAADSNGSPAAPNLALPSSVVEDALKVTRESLETVCSFAENGAS</sequence>
<dbReference type="AlphaFoldDB" id="A0AA40F9A3"/>
<feature type="compositionally biased region" description="Polar residues" evidence="1">
    <location>
        <begin position="97"/>
        <end position="114"/>
    </location>
</feature>
<keyword evidence="3" id="KW-1185">Reference proteome</keyword>
<accession>A0AA40F9A3</accession>
<dbReference type="EMBL" id="JAUKUD010000001">
    <property type="protein sequence ID" value="KAK0753461.1"/>
    <property type="molecule type" value="Genomic_DNA"/>
</dbReference>
<organism evidence="2 3">
    <name type="scientific">Schizothecium vesticola</name>
    <dbReference type="NCBI Taxonomy" id="314040"/>
    <lineage>
        <taxon>Eukaryota</taxon>
        <taxon>Fungi</taxon>
        <taxon>Dikarya</taxon>
        <taxon>Ascomycota</taxon>
        <taxon>Pezizomycotina</taxon>
        <taxon>Sordariomycetes</taxon>
        <taxon>Sordariomycetidae</taxon>
        <taxon>Sordariales</taxon>
        <taxon>Schizotheciaceae</taxon>
        <taxon>Schizothecium</taxon>
    </lineage>
</organism>
<evidence type="ECO:0000313" key="3">
    <source>
        <dbReference type="Proteomes" id="UP001172155"/>
    </source>
</evidence>
<evidence type="ECO:0000256" key="1">
    <source>
        <dbReference type="SAM" id="MobiDB-lite"/>
    </source>
</evidence>
<evidence type="ECO:0000313" key="2">
    <source>
        <dbReference type="EMBL" id="KAK0753461.1"/>
    </source>
</evidence>
<name>A0AA40F9A3_9PEZI</name>